<evidence type="ECO:0000256" key="3">
    <source>
        <dbReference type="ARBA" id="ARBA00008343"/>
    </source>
</evidence>
<dbReference type="PANTHER" id="PTHR42944">
    <property type="entry name" value="ADENINE DNA GLYCOSYLASE"/>
    <property type="match status" value="1"/>
</dbReference>
<comment type="function">
    <text evidence="2">Adenine glycosylase active on G-A mispairs. MutY also corrects error-prone DNA synthesis past GO lesions which are due to the oxidatively damaged form of guanine: 7,8-dihydro-8-oxoguanine (8-oxo-dGTP).</text>
</comment>
<dbReference type="OrthoDB" id="9802365at2"/>
<keyword evidence="10 14" id="KW-0408">Iron</keyword>
<comment type="cofactor">
    <cofactor evidence="14">
        <name>[4Fe-4S] cluster</name>
        <dbReference type="ChEBI" id="CHEBI:49883"/>
    </cofactor>
    <text evidence="14">Binds 1 [4Fe-4S] cluster.</text>
</comment>
<evidence type="ECO:0000256" key="14">
    <source>
        <dbReference type="RuleBase" id="RU365096"/>
    </source>
</evidence>
<dbReference type="SUPFAM" id="SSF48150">
    <property type="entry name" value="DNA-glycosylase"/>
    <property type="match status" value="1"/>
</dbReference>
<dbReference type="Gene3D" id="1.10.340.30">
    <property type="entry name" value="Hypothetical protein, domain 2"/>
    <property type="match status" value="1"/>
</dbReference>
<dbReference type="RefSeq" id="WP_053549317.1">
    <property type="nucleotide sequence ID" value="NZ_CP010802.1"/>
</dbReference>
<evidence type="ECO:0000313" key="17">
    <source>
        <dbReference type="Proteomes" id="UP000057158"/>
    </source>
</evidence>
<dbReference type="CDD" id="cd00056">
    <property type="entry name" value="ENDO3c"/>
    <property type="match status" value="1"/>
</dbReference>
<reference evidence="16 17" key="1">
    <citation type="submission" date="2015-07" db="EMBL/GenBank/DDBJ databases">
        <title>Isolation and Genomic Characterization of a Novel Halophilic Metal-Reducing Deltaproteobacterium from the Deep Subsurface.</title>
        <authorList>
            <person name="Badalamenti J.P."/>
            <person name="Summers Z.M."/>
            <person name="Gralnick J.A."/>
            <person name="Bond D.R."/>
        </authorList>
    </citation>
    <scope>NUCLEOTIDE SEQUENCE [LARGE SCALE GENOMIC DNA]</scope>
    <source>
        <strain evidence="16 17">WTL</strain>
    </source>
</reference>
<keyword evidence="11" id="KW-0411">Iron-sulfur</keyword>
<dbReference type="NCBIfam" id="TIGR01084">
    <property type="entry name" value="mutY"/>
    <property type="match status" value="1"/>
</dbReference>
<dbReference type="GO" id="GO:0000701">
    <property type="term" value="F:purine-specific mismatch base pair DNA N-glycosylase activity"/>
    <property type="evidence" value="ECO:0007669"/>
    <property type="project" value="UniProtKB-EC"/>
</dbReference>
<dbReference type="FunFam" id="1.10.340.30:FF:000002">
    <property type="entry name" value="Adenine DNA glycosylase"/>
    <property type="match status" value="1"/>
</dbReference>
<sequence length="371" mass="40417">MPENFLFDPADVAPRLLAWYGLEGRDLPWRGCRDPYRIWLSEIMLQQTTVAAVIPYYEKFLLACPDVAALAASSPEEVIALWAGLGYYSRARNLHAAARRIVAEGGGAFPDDLPGLMALPGVGRSTAGAILAIAYDKKGVILDGNVRRVLCRLFALEGDPRSAAAEGKLWGWAEALTPEDRPHDYAQAIMDLGATLCAPKRPDCPRCPLIDLCRGRQLGLEMVLPAARAKRSVPEICQVALLLERDGCFLVRRRPFSGLLGGLWEFPCREVAKGTEPAAAASALLAELGGKGGLRELGRTRHAYSHFRVEVLFYRGSAGEAAAVAETAGELWANERELAEIPLHGAHKKGVPHLARERWNCHDAPSIKAKE</sequence>
<dbReference type="GO" id="GO:0034039">
    <property type="term" value="F:8-oxo-7,8-dihydroguanine DNA N-glycosylase activity"/>
    <property type="evidence" value="ECO:0007669"/>
    <property type="project" value="TreeGrafter"/>
</dbReference>
<dbReference type="CDD" id="cd03431">
    <property type="entry name" value="NUDIX_DNA_Glycosylase_C-MutY"/>
    <property type="match status" value="1"/>
</dbReference>
<name>A0A0M5IKD6_9BACT</name>
<dbReference type="InterPro" id="IPR029119">
    <property type="entry name" value="MutY_C"/>
</dbReference>
<dbReference type="InterPro" id="IPR000445">
    <property type="entry name" value="HhH_motif"/>
</dbReference>
<comment type="catalytic activity">
    <reaction evidence="1 14">
        <text>Hydrolyzes free adenine bases from 7,8-dihydro-8-oxoguanine:adenine mismatched double-stranded DNA, leaving an apurinic site.</text>
        <dbReference type="EC" id="3.2.2.31"/>
    </reaction>
</comment>
<evidence type="ECO:0000256" key="9">
    <source>
        <dbReference type="ARBA" id="ARBA00022801"/>
    </source>
</evidence>
<dbReference type="SMART" id="SM00478">
    <property type="entry name" value="ENDO3c"/>
    <property type="match status" value="1"/>
</dbReference>
<dbReference type="Pfam" id="PF00633">
    <property type="entry name" value="HHH"/>
    <property type="match status" value="1"/>
</dbReference>
<dbReference type="InterPro" id="IPR044298">
    <property type="entry name" value="MIG/MutY"/>
</dbReference>
<evidence type="ECO:0000256" key="12">
    <source>
        <dbReference type="ARBA" id="ARBA00023204"/>
    </source>
</evidence>
<keyword evidence="17" id="KW-1185">Reference proteome</keyword>
<dbReference type="PROSITE" id="PS01155">
    <property type="entry name" value="ENDONUCLEASE_III_2"/>
    <property type="match status" value="1"/>
</dbReference>
<dbReference type="Pfam" id="PF00730">
    <property type="entry name" value="HhH-GPD"/>
    <property type="match status" value="1"/>
</dbReference>
<evidence type="ECO:0000256" key="11">
    <source>
        <dbReference type="ARBA" id="ARBA00023014"/>
    </source>
</evidence>
<comment type="similarity">
    <text evidence="3 14">Belongs to the Nth/MutY family.</text>
</comment>
<dbReference type="SUPFAM" id="SSF55811">
    <property type="entry name" value="Nudix"/>
    <property type="match status" value="1"/>
</dbReference>
<dbReference type="GO" id="GO:0032357">
    <property type="term" value="F:oxidized purine DNA binding"/>
    <property type="evidence" value="ECO:0007669"/>
    <property type="project" value="TreeGrafter"/>
</dbReference>
<dbReference type="InterPro" id="IPR015797">
    <property type="entry name" value="NUDIX_hydrolase-like_dom_sf"/>
</dbReference>
<evidence type="ECO:0000256" key="8">
    <source>
        <dbReference type="ARBA" id="ARBA00022763"/>
    </source>
</evidence>
<evidence type="ECO:0000256" key="6">
    <source>
        <dbReference type="ARBA" id="ARBA00022485"/>
    </source>
</evidence>
<keyword evidence="12" id="KW-0234">DNA repair</keyword>
<dbReference type="Proteomes" id="UP000057158">
    <property type="component" value="Chromosome"/>
</dbReference>
<keyword evidence="6" id="KW-0004">4Fe-4S</keyword>
<organism evidence="16 17">
    <name type="scientific">Desulfuromonas soudanensis</name>
    <dbReference type="NCBI Taxonomy" id="1603606"/>
    <lineage>
        <taxon>Bacteria</taxon>
        <taxon>Pseudomonadati</taxon>
        <taxon>Thermodesulfobacteriota</taxon>
        <taxon>Desulfuromonadia</taxon>
        <taxon>Desulfuromonadales</taxon>
        <taxon>Desulfuromonadaceae</taxon>
        <taxon>Desulfuromonas</taxon>
    </lineage>
</organism>
<dbReference type="Gene3D" id="3.90.79.10">
    <property type="entry name" value="Nucleoside Triphosphate Pyrophosphohydrolase"/>
    <property type="match status" value="1"/>
</dbReference>
<evidence type="ECO:0000256" key="7">
    <source>
        <dbReference type="ARBA" id="ARBA00022723"/>
    </source>
</evidence>
<gene>
    <name evidence="16" type="ORF">DSOUD_0281</name>
</gene>
<dbReference type="InterPro" id="IPR004036">
    <property type="entry name" value="Endonuclease-III-like_CS2"/>
</dbReference>
<dbReference type="GO" id="GO:0006284">
    <property type="term" value="P:base-excision repair"/>
    <property type="evidence" value="ECO:0007669"/>
    <property type="project" value="UniProtKB-UniRule"/>
</dbReference>
<protein>
    <recommendedName>
        <fullName evidence="5 14">Adenine DNA glycosylase</fullName>
        <ecNumber evidence="4 14">3.2.2.31</ecNumber>
    </recommendedName>
</protein>
<evidence type="ECO:0000256" key="2">
    <source>
        <dbReference type="ARBA" id="ARBA00002933"/>
    </source>
</evidence>
<keyword evidence="7" id="KW-0479">Metal-binding</keyword>
<evidence type="ECO:0000256" key="1">
    <source>
        <dbReference type="ARBA" id="ARBA00000843"/>
    </source>
</evidence>
<evidence type="ECO:0000256" key="4">
    <source>
        <dbReference type="ARBA" id="ARBA00012045"/>
    </source>
</evidence>
<dbReference type="PANTHER" id="PTHR42944:SF1">
    <property type="entry name" value="ADENINE DNA GLYCOSYLASE"/>
    <property type="match status" value="1"/>
</dbReference>
<keyword evidence="8 14" id="KW-0227">DNA damage</keyword>
<keyword evidence="13 14" id="KW-0326">Glycosidase</keyword>
<evidence type="ECO:0000256" key="5">
    <source>
        <dbReference type="ARBA" id="ARBA00022023"/>
    </source>
</evidence>
<dbReference type="GO" id="GO:0006298">
    <property type="term" value="P:mismatch repair"/>
    <property type="evidence" value="ECO:0007669"/>
    <property type="project" value="TreeGrafter"/>
</dbReference>
<dbReference type="EC" id="3.2.2.31" evidence="4 14"/>
<evidence type="ECO:0000256" key="13">
    <source>
        <dbReference type="ARBA" id="ARBA00023295"/>
    </source>
</evidence>
<keyword evidence="9" id="KW-0378">Hydrolase</keyword>
<dbReference type="GO" id="GO:0051539">
    <property type="term" value="F:4 iron, 4 sulfur cluster binding"/>
    <property type="evidence" value="ECO:0007669"/>
    <property type="project" value="UniProtKB-UniRule"/>
</dbReference>
<dbReference type="EMBL" id="CP010802">
    <property type="protein sequence ID" value="ALC15081.1"/>
    <property type="molecule type" value="Genomic_DNA"/>
</dbReference>
<feature type="domain" description="HhH-GPD" evidence="15">
    <location>
        <begin position="44"/>
        <end position="195"/>
    </location>
</feature>
<dbReference type="AlphaFoldDB" id="A0A0M5IKD6"/>
<dbReference type="Gene3D" id="1.10.1670.10">
    <property type="entry name" value="Helix-hairpin-Helix base-excision DNA repair enzymes (C-terminal)"/>
    <property type="match status" value="1"/>
</dbReference>
<dbReference type="Pfam" id="PF14815">
    <property type="entry name" value="NUDIX_4"/>
    <property type="match status" value="1"/>
</dbReference>
<dbReference type="GO" id="GO:0035485">
    <property type="term" value="F:adenine/guanine mispair binding"/>
    <property type="evidence" value="ECO:0007669"/>
    <property type="project" value="TreeGrafter"/>
</dbReference>
<dbReference type="InterPro" id="IPR003265">
    <property type="entry name" value="HhH-GPD_domain"/>
</dbReference>
<dbReference type="InterPro" id="IPR005760">
    <property type="entry name" value="A/G_AdeGlyc_MutY"/>
</dbReference>
<evidence type="ECO:0000259" key="15">
    <source>
        <dbReference type="SMART" id="SM00478"/>
    </source>
</evidence>
<dbReference type="InterPro" id="IPR023170">
    <property type="entry name" value="HhH_base_excis_C"/>
</dbReference>
<accession>A0A0M5IKD6</accession>
<dbReference type="STRING" id="1603606.DSOUD_0281"/>
<dbReference type="InterPro" id="IPR011257">
    <property type="entry name" value="DNA_glycosylase"/>
</dbReference>
<dbReference type="PATRIC" id="fig|1603606.3.peg.311"/>
<evidence type="ECO:0000313" key="16">
    <source>
        <dbReference type="EMBL" id="ALC15081.1"/>
    </source>
</evidence>
<dbReference type="GO" id="GO:0046872">
    <property type="term" value="F:metal ion binding"/>
    <property type="evidence" value="ECO:0007669"/>
    <property type="project" value="UniProtKB-UniRule"/>
</dbReference>
<proteinExistence type="inferred from homology"/>
<evidence type="ECO:0000256" key="10">
    <source>
        <dbReference type="ARBA" id="ARBA00023004"/>
    </source>
</evidence>
<dbReference type="KEGG" id="des:DSOUD_0281"/>